<comment type="caution">
    <text evidence="1">The sequence shown here is derived from an EMBL/GenBank/DDBJ whole genome shotgun (WGS) entry which is preliminary data.</text>
</comment>
<dbReference type="InterPro" id="IPR011856">
    <property type="entry name" value="tRNA_endonuc-like_dom_sf"/>
</dbReference>
<evidence type="ECO:0000313" key="1">
    <source>
        <dbReference type="EMBL" id="GAI83580.1"/>
    </source>
</evidence>
<protein>
    <recommendedName>
        <fullName evidence="2">DUF91 domain-containing protein</fullName>
    </recommendedName>
</protein>
<dbReference type="Gene3D" id="3.40.1350.10">
    <property type="match status" value="1"/>
</dbReference>
<name>X1T7R3_9ZZZZ</name>
<proteinExistence type="predicted"/>
<dbReference type="GO" id="GO:0003676">
    <property type="term" value="F:nucleic acid binding"/>
    <property type="evidence" value="ECO:0007669"/>
    <property type="project" value="InterPro"/>
</dbReference>
<feature type="non-terminal residue" evidence="1">
    <location>
        <position position="1"/>
    </location>
</feature>
<reference evidence="1" key="1">
    <citation type="journal article" date="2014" name="Front. Microbiol.">
        <title>High frequency of phylogenetically diverse reductive dehalogenase-homologous genes in deep subseafloor sedimentary metagenomes.</title>
        <authorList>
            <person name="Kawai M."/>
            <person name="Futagami T."/>
            <person name="Toyoda A."/>
            <person name="Takaki Y."/>
            <person name="Nishi S."/>
            <person name="Hori S."/>
            <person name="Arai W."/>
            <person name="Tsubouchi T."/>
            <person name="Morono Y."/>
            <person name="Uchiyama I."/>
            <person name="Ito T."/>
            <person name="Fujiyama A."/>
            <person name="Inagaki F."/>
            <person name="Takami H."/>
        </authorList>
    </citation>
    <scope>NUCLEOTIDE SEQUENCE</scope>
    <source>
        <strain evidence="1">Expedition CK06-06</strain>
    </source>
</reference>
<evidence type="ECO:0008006" key="2">
    <source>
        <dbReference type="Google" id="ProtNLM"/>
    </source>
</evidence>
<dbReference type="EMBL" id="BARW01011050">
    <property type="protein sequence ID" value="GAI83580.1"/>
    <property type="molecule type" value="Genomic_DNA"/>
</dbReference>
<dbReference type="AlphaFoldDB" id="X1T7R3"/>
<accession>X1T7R3</accession>
<sequence>EFRIVELKSTQASPSDVGQLARYVRWAKVYVHGADNKSVQPILFGHSAGQLAPLNSAMQDYDVMREAKPILYFEFDVYADKLIIQSKRIKREATP</sequence>
<organism evidence="1">
    <name type="scientific">marine sediment metagenome</name>
    <dbReference type="NCBI Taxonomy" id="412755"/>
    <lineage>
        <taxon>unclassified sequences</taxon>
        <taxon>metagenomes</taxon>
        <taxon>ecological metagenomes</taxon>
    </lineage>
</organism>
<gene>
    <name evidence="1" type="ORF">S12H4_21474</name>
</gene>